<accession>A0A5J5F6I5</accession>
<gene>
    <name evidence="1" type="ORF">FN846DRAFT_903753</name>
</gene>
<comment type="caution">
    <text evidence="1">The sequence shown here is derived from an EMBL/GenBank/DDBJ whole genome shotgun (WGS) entry which is preliminary data.</text>
</comment>
<proteinExistence type="predicted"/>
<dbReference type="Proteomes" id="UP000326924">
    <property type="component" value="Unassembled WGS sequence"/>
</dbReference>
<dbReference type="InParanoid" id="A0A5J5F6I5"/>
<organism evidence="1 2">
    <name type="scientific">Sphaerosporella brunnea</name>
    <dbReference type="NCBI Taxonomy" id="1250544"/>
    <lineage>
        <taxon>Eukaryota</taxon>
        <taxon>Fungi</taxon>
        <taxon>Dikarya</taxon>
        <taxon>Ascomycota</taxon>
        <taxon>Pezizomycotina</taxon>
        <taxon>Pezizomycetes</taxon>
        <taxon>Pezizales</taxon>
        <taxon>Pyronemataceae</taxon>
        <taxon>Sphaerosporella</taxon>
    </lineage>
</organism>
<evidence type="ECO:0000313" key="1">
    <source>
        <dbReference type="EMBL" id="KAA8912149.1"/>
    </source>
</evidence>
<reference evidence="1 2" key="1">
    <citation type="submission" date="2019-09" db="EMBL/GenBank/DDBJ databases">
        <title>Draft genome of the ectomycorrhizal ascomycete Sphaerosporella brunnea.</title>
        <authorList>
            <consortium name="DOE Joint Genome Institute"/>
            <person name="Benucci G.M."/>
            <person name="Marozzi G."/>
            <person name="Antonielli L."/>
            <person name="Sanchez S."/>
            <person name="Marco P."/>
            <person name="Wang X."/>
            <person name="Falini L.B."/>
            <person name="Barry K."/>
            <person name="Haridas S."/>
            <person name="Lipzen A."/>
            <person name="Labutti K."/>
            <person name="Grigoriev I.V."/>
            <person name="Murat C."/>
            <person name="Martin F."/>
            <person name="Albertini E."/>
            <person name="Donnini D."/>
            <person name="Bonito G."/>
        </authorList>
    </citation>
    <scope>NUCLEOTIDE SEQUENCE [LARGE SCALE GENOMIC DNA]</scope>
    <source>
        <strain evidence="1 2">Sb_GMNB300</strain>
    </source>
</reference>
<sequence length="93" mass="10158">MAHLLDAAFHPRTKTHAWTTRLAYLQERTPLKICTQPVTSTDGDQARTISKAVKECRASQGTVFLFVVNLGPAARLPNITTIDEGIDLHTATG</sequence>
<dbReference type="AlphaFoldDB" id="A0A5J5F6I5"/>
<keyword evidence="2" id="KW-1185">Reference proteome</keyword>
<dbReference type="EMBL" id="VXIS01000027">
    <property type="protein sequence ID" value="KAA8912149.1"/>
    <property type="molecule type" value="Genomic_DNA"/>
</dbReference>
<evidence type="ECO:0000313" key="2">
    <source>
        <dbReference type="Proteomes" id="UP000326924"/>
    </source>
</evidence>
<name>A0A5J5F6I5_9PEZI</name>
<protein>
    <submittedName>
        <fullName evidence="1">Uncharacterized protein</fullName>
    </submittedName>
</protein>